<evidence type="ECO:0000313" key="2">
    <source>
        <dbReference type="EMBL" id="KOS20276.1"/>
    </source>
</evidence>
<keyword evidence="3" id="KW-1185">Reference proteome</keyword>
<feature type="region of interest" description="Disordered" evidence="1">
    <location>
        <begin position="116"/>
        <end position="171"/>
    </location>
</feature>
<reference evidence="2 3" key="1">
    <citation type="submission" date="2015-07" db="EMBL/GenBank/DDBJ databases">
        <title>The genome of the fungus Escovopsis weberi, a specialized disease agent of ant agriculture.</title>
        <authorList>
            <person name="de Man T.J."/>
            <person name="Stajich J.E."/>
            <person name="Kubicek C.P."/>
            <person name="Chenthamara K."/>
            <person name="Atanasova L."/>
            <person name="Druzhinina I.S."/>
            <person name="Birnbaum S."/>
            <person name="Barribeau S.M."/>
            <person name="Teiling C."/>
            <person name="Suen G."/>
            <person name="Currie C."/>
            <person name="Gerardo N.M."/>
        </authorList>
    </citation>
    <scope>NUCLEOTIDE SEQUENCE [LARGE SCALE GENOMIC DNA]</scope>
</reference>
<proteinExistence type="predicted"/>
<dbReference type="AlphaFoldDB" id="A0A0M8MVL2"/>
<feature type="region of interest" description="Disordered" evidence="1">
    <location>
        <begin position="1"/>
        <end position="83"/>
    </location>
</feature>
<evidence type="ECO:0000313" key="3">
    <source>
        <dbReference type="Proteomes" id="UP000053831"/>
    </source>
</evidence>
<comment type="caution">
    <text evidence="2">The sequence shown here is derived from an EMBL/GenBank/DDBJ whole genome shotgun (WGS) entry which is preliminary data.</text>
</comment>
<sequence length="171" mass="18184">MSDDLKEISRKAEANLNTVQAKTTGAPTQGLAQNTGGPESKVDFTDADFGDGSSSTRRGNYDAGLLPEEKGRGLNTQQGRSRWRRANQPGQFANEALPEQGSMPPKGDILREGQVASEINVGRKPPGPGGSEYKGVNYYNPETVPDSISAEGNVPPESVTEASRETEGYGK</sequence>
<dbReference type="OrthoDB" id="3359339at2759"/>
<evidence type="ECO:0000256" key="1">
    <source>
        <dbReference type="SAM" id="MobiDB-lite"/>
    </source>
</evidence>
<accession>A0A0M8MVL2</accession>
<feature type="compositionally biased region" description="Basic and acidic residues" evidence="1">
    <location>
        <begin position="162"/>
        <end position="171"/>
    </location>
</feature>
<name>A0A0M8MVL2_ESCWE</name>
<organism evidence="2 3">
    <name type="scientific">Escovopsis weberi</name>
    <dbReference type="NCBI Taxonomy" id="150374"/>
    <lineage>
        <taxon>Eukaryota</taxon>
        <taxon>Fungi</taxon>
        <taxon>Dikarya</taxon>
        <taxon>Ascomycota</taxon>
        <taxon>Pezizomycotina</taxon>
        <taxon>Sordariomycetes</taxon>
        <taxon>Hypocreomycetidae</taxon>
        <taxon>Hypocreales</taxon>
        <taxon>Hypocreaceae</taxon>
        <taxon>Escovopsis</taxon>
    </lineage>
</organism>
<dbReference type="EMBL" id="LGSR01000018">
    <property type="protein sequence ID" value="KOS20276.1"/>
    <property type="molecule type" value="Genomic_DNA"/>
</dbReference>
<gene>
    <name evidence="2" type="ORF">ESCO_006339</name>
</gene>
<protein>
    <submittedName>
        <fullName evidence="2">Uncharacterized protein</fullName>
    </submittedName>
</protein>
<feature type="compositionally biased region" description="Polar residues" evidence="1">
    <location>
        <begin position="15"/>
        <end position="37"/>
    </location>
</feature>
<feature type="compositionally biased region" description="Basic and acidic residues" evidence="1">
    <location>
        <begin position="1"/>
        <end position="13"/>
    </location>
</feature>
<dbReference type="Proteomes" id="UP000053831">
    <property type="component" value="Unassembled WGS sequence"/>
</dbReference>